<sequence>MKNMSTEVRDNSQLGRFEAWMDGEFAGYADYAREEGRVVYPHTEVRVGYEGRGVGGALATAAMEDAERRGLRVVASCPFIAGWLTKHPEYQHLEETTP</sequence>
<proteinExistence type="predicted"/>
<dbReference type="PROSITE" id="PS51729">
    <property type="entry name" value="GNAT_YJDJ"/>
    <property type="match status" value="1"/>
</dbReference>
<reference evidence="2 3" key="1">
    <citation type="submission" date="2017-09" db="EMBL/GenBank/DDBJ databases">
        <authorList>
            <person name="Ehlers B."/>
            <person name="Leendertz F.H."/>
        </authorList>
    </citation>
    <scope>NUCLEOTIDE SEQUENCE [LARGE SCALE GENOMIC DNA]</scope>
    <source>
        <strain evidence="2 3">CGMCC 4.7095</strain>
    </source>
</reference>
<protein>
    <recommendedName>
        <fullName evidence="1">N-acetyltransferase domain-containing protein</fullName>
    </recommendedName>
</protein>
<dbReference type="InterPro" id="IPR016181">
    <property type="entry name" value="Acyl_CoA_acyltransferase"/>
</dbReference>
<dbReference type="Pfam" id="PF14542">
    <property type="entry name" value="Acetyltransf_CG"/>
    <property type="match status" value="1"/>
</dbReference>
<organism evidence="2 3">
    <name type="scientific">Streptomyces zhaozhouensis</name>
    <dbReference type="NCBI Taxonomy" id="1300267"/>
    <lineage>
        <taxon>Bacteria</taxon>
        <taxon>Bacillati</taxon>
        <taxon>Actinomycetota</taxon>
        <taxon>Actinomycetes</taxon>
        <taxon>Kitasatosporales</taxon>
        <taxon>Streptomycetaceae</taxon>
        <taxon>Streptomyces</taxon>
    </lineage>
</organism>
<dbReference type="SUPFAM" id="SSF55729">
    <property type="entry name" value="Acyl-CoA N-acyltransferases (Nat)"/>
    <property type="match status" value="1"/>
</dbReference>
<gene>
    <name evidence="2" type="ORF">SAMN06297387_103353</name>
</gene>
<dbReference type="InterPro" id="IPR045057">
    <property type="entry name" value="Gcn5-rel_NAT"/>
</dbReference>
<dbReference type="AlphaFoldDB" id="A0A286DSY0"/>
<evidence type="ECO:0000259" key="1">
    <source>
        <dbReference type="PROSITE" id="PS51729"/>
    </source>
</evidence>
<dbReference type="PANTHER" id="PTHR31435:SF10">
    <property type="entry name" value="BSR4717 PROTEIN"/>
    <property type="match status" value="1"/>
</dbReference>
<dbReference type="EMBL" id="OCNE01000003">
    <property type="protein sequence ID" value="SOD61745.1"/>
    <property type="molecule type" value="Genomic_DNA"/>
</dbReference>
<dbReference type="Gene3D" id="3.40.630.30">
    <property type="match status" value="1"/>
</dbReference>
<evidence type="ECO:0000313" key="3">
    <source>
        <dbReference type="Proteomes" id="UP000219072"/>
    </source>
</evidence>
<evidence type="ECO:0000313" key="2">
    <source>
        <dbReference type="EMBL" id="SOD61745.1"/>
    </source>
</evidence>
<dbReference type="Proteomes" id="UP000219072">
    <property type="component" value="Unassembled WGS sequence"/>
</dbReference>
<name>A0A286DSY0_9ACTN</name>
<dbReference type="InterPro" id="IPR031165">
    <property type="entry name" value="GNAT_YJDJ"/>
</dbReference>
<dbReference type="PANTHER" id="PTHR31435">
    <property type="entry name" value="PROTEIN NATD1"/>
    <property type="match status" value="1"/>
</dbReference>
<accession>A0A286DSY0</accession>
<feature type="domain" description="N-acetyltransferase" evidence="1">
    <location>
        <begin position="9"/>
        <end position="95"/>
    </location>
</feature>
<keyword evidence="3" id="KW-1185">Reference proteome</keyword>